<dbReference type="AlphaFoldDB" id="A0A0B8QAL5"/>
<name>A0A0B8QAL5_9VIBR</name>
<dbReference type="PROSITE" id="PS51898">
    <property type="entry name" value="TYR_RECOMBINASE"/>
    <property type="match status" value="1"/>
</dbReference>
<keyword evidence="3" id="KW-0238">DNA-binding</keyword>
<dbReference type="STRING" id="1481914.JCM19241_3563"/>
<dbReference type="GO" id="GO:0015074">
    <property type="term" value="P:DNA integration"/>
    <property type="evidence" value="ECO:0007669"/>
    <property type="project" value="UniProtKB-KW"/>
</dbReference>
<dbReference type="InterPro" id="IPR013762">
    <property type="entry name" value="Integrase-like_cat_sf"/>
</dbReference>
<dbReference type="Gene3D" id="1.10.443.10">
    <property type="entry name" value="Intergrase catalytic core"/>
    <property type="match status" value="1"/>
</dbReference>
<dbReference type="EMBL" id="BBSC01000004">
    <property type="protein sequence ID" value="GAM75651.1"/>
    <property type="molecule type" value="Genomic_DNA"/>
</dbReference>
<dbReference type="PANTHER" id="PTHR30349">
    <property type="entry name" value="PHAGE INTEGRASE-RELATED"/>
    <property type="match status" value="1"/>
</dbReference>
<dbReference type="InterPro" id="IPR011010">
    <property type="entry name" value="DNA_brk_join_enz"/>
</dbReference>
<evidence type="ECO:0000256" key="3">
    <source>
        <dbReference type="ARBA" id="ARBA00023125"/>
    </source>
</evidence>
<evidence type="ECO:0000256" key="4">
    <source>
        <dbReference type="ARBA" id="ARBA00023172"/>
    </source>
</evidence>
<keyword evidence="4" id="KW-0233">DNA recombination</keyword>
<dbReference type="Pfam" id="PF00589">
    <property type="entry name" value="Phage_integrase"/>
    <property type="match status" value="1"/>
</dbReference>
<comment type="similarity">
    <text evidence="1">Belongs to the 'phage' integrase family.</text>
</comment>
<dbReference type="InterPro" id="IPR050090">
    <property type="entry name" value="Tyrosine_recombinase_XerCD"/>
</dbReference>
<dbReference type="InterPro" id="IPR002104">
    <property type="entry name" value="Integrase_catalytic"/>
</dbReference>
<gene>
    <name evidence="7" type="ORF">JCM19241_3563</name>
</gene>
<reference evidence="7 8" key="1">
    <citation type="submission" date="2015-01" db="EMBL/GenBank/DDBJ databases">
        <title>Vibrio sp. C94 JCM 19241 whole genome shotgun sequence.</title>
        <authorList>
            <person name="Sawabe T."/>
            <person name="Meirelles P."/>
            <person name="Feng G."/>
            <person name="Sayaka M."/>
            <person name="Hattori M."/>
            <person name="Ohkuma M."/>
        </authorList>
    </citation>
    <scope>NUCLEOTIDE SEQUENCE [LARGE SCALE GENOMIC DNA]</scope>
    <source>
        <strain evidence="8">JCM 19241</strain>
    </source>
</reference>
<protein>
    <submittedName>
        <fullName evidence="7">Putative site specific recombinase</fullName>
    </submittedName>
</protein>
<feature type="domain" description="Tyr recombinase" evidence="6">
    <location>
        <begin position="14"/>
        <end position="232"/>
    </location>
</feature>
<evidence type="ECO:0000256" key="2">
    <source>
        <dbReference type="ARBA" id="ARBA00022908"/>
    </source>
</evidence>
<reference evidence="7 8" key="2">
    <citation type="submission" date="2015-01" db="EMBL/GenBank/DDBJ databases">
        <authorList>
            <consortium name="NBRP consortium"/>
            <person name="Sawabe T."/>
            <person name="Meirelles P."/>
            <person name="Feng G."/>
            <person name="Sayaka M."/>
            <person name="Hattori M."/>
            <person name="Ohkuma M."/>
        </authorList>
    </citation>
    <scope>NUCLEOTIDE SEQUENCE [LARGE SCALE GENOMIC DNA]</scope>
    <source>
        <strain evidence="8">JCM 19241</strain>
    </source>
</reference>
<accession>A0A0B8QAL5</accession>
<evidence type="ECO:0000313" key="7">
    <source>
        <dbReference type="EMBL" id="GAM75651.1"/>
    </source>
</evidence>
<organism evidence="7 8">
    <name type="scientific">Vibrio ishigakensis</name>
    <dbReference type="NCBI Taxonomy" id="1481914"/>
    <lineage>
        <taxon>Bacteria</taxon>
        <taxon>Pseudomonadati</taxon>
        <taxon>Pseudomonadota</taxon>
        <taxon>Gammaproteobacteria</taxon>
        <taxon>Vibrionales</taxon>
        <taxon>Vibrionaceae</taxon>
        <taxon>Vibrio</taxon>
    </lineage>
</organism>
<evidence type="ECO:0000259" key="6">
    <source>
        <dbReference type="PROSITE" id="PS51898"/>
    </source>
</evidence>
<dbReference type="GO" id="GO:0003677">
    <property type="term" value="F:DNA binding"/>
    <property type="evidence" value="ECO:0007669"/>
    <property type="project" value="UniProtKB-KW"/>
</dbReference>
<dbReference type="PANTHER" id="PTHR30349:SF41">
    <property type="entry name" value="INTEGRASE_RECOMBINASE PROTEIN MJ0367-RELATED"/>
    <property type="match status" value="1"/>
</dbReference>
<evidence type="ECO:0000256" key="5">
    <source>
        <dbReference type="SAM" id="MobiDB-lite"/>
    </source>
</evidence>
<dbReference type="CDD" id="cd00397">
    <property type="entry name" value="DNA_BRE_C"/>
    <property type="match status" value="1"/>
</dbReference>
<keyword evidence="2" id="KW-0229">DNA integration</keyword>
<feature type="region of interest" description="Disordered" evidence="5">
    <location>
        <begin position="85"/>
        <end position="104"/>
    </location>
</feature>
<sequence>MALRKNRNKYTSDPEQSVIPDEIFEELKRIIKPSCNDNPFKGARFRNYLIVNIIIETGIRRGTLAKIKISDCKFHGSFDSVSVYRTPDDETDPRANRPSHKTKPHIATVSPELMEAIKLYIDSKRNSFPRAHSHDFVFVSEKDSKRSAGLPISLNAINSIFQKLSQALNFHIHPHLLRHKWNEIFDKKGESVNISGEELENIRKYAMGWDENTSMNQLYNEKRLVEKTERYQWRIKIRLIKNMNNLEAHNTNDRSFVSKLGMVVYRDDSIWELSPIKCKGWKIDLNWLYSDTLPSYDREIILNVLENYSKTKSVSTVSSINTNIKPFFSNGIIELTRLEQIWSSLKVNHKKGLNQFFATCKKLDYKQFIPYHSWTKCRLPKTSNKNIYSASKGGLTELEYNSLINEINLNVQTALENQNINNANGFSIKTFTALRNALAAKLLVSIVRRPFQLVQMKWCDLLPIGQRFDDKTNNIESIGQNSLQLRVFRIKQSGGTDSFRYDAERDSIYIHEIMSEQLILYRKVYFDGFKLVLKKSRIDIPDNILDLFYNLAIFPDISLFKKDFSSLKEISALCVDDTLFSHIGEQTITNLLPKLKVNSDRTNKCIVTNNRLRHTILTRGAEDGLSGPQLAKITGVTVPAVRSYIDMNFETRRLIDEKYIGNSFLDKAFNKPTEKARNECILDGHFNPVGNLSNANHCSGCNKKMGKPIGCYGCHNFTAILEADHQAVLDVAACKLKINLTSYSTPLNTRFIKQLSEQIKWIKYTIHVCDEMIKSKRSIND</sequence>
<evidence type="ECO:0000256" key="1">
    <source>
        <dbReference type="ARBA" id="ARBA00008857"/>
    </source>
</evidence>
<proteinExistence type="inferred from homology"/>
<dbReference type="Proteomes" id="UP000031666">
    <property type="component" value="Unassembled WGS sequence"/>
</dbReference>
<dbReference type="SUPFAM" id="SSF56349">
    <property type="entry name" value="DNA breaking-rejoining enzymes"/>
    <property type="match status" value="1"/>
</dbReference>
<dbReference type="GO" id="GO:0006310">
    <property type="term" value="P:DNA recombination"/>
    <property type="evidence" value="ECO:0007669"/>
    <property type="project" value="UniProtKB-KW"/>
</dbReference>
<evidence type="ECO:0000313" key="8">
    <source>
        <dbReference type="Proteomes" id="UP000031666"/>
    </source>
</evidence>
<feature type="compositionally biased region" description="Basic and acidic residues" evidence="5">
    <location>
        <begin position="86"/>
        <end position="95"/>
    </location>
</feature>
<comment type="caution">
    <text evidence="7">The sequence shown here is derived from an EMBL/GenBank/DDBJ whole genome shotgun (WGS) entry which is preliminary data.</text>
</comment>